<feature type="compositionally biased region" description="Polar residues" evidence="1">
    <location>
        <begin position="338"/>
        <end position="355"/>
    </location>
</feature>
<name>A0A5M9MPB6_9EURO</name>
<reference evidence="3 4" key="1">
    <citation type="submission" date="2019-08" db="EMBL/GenBank/DDBJ databases">
        <title>The genome sequence of a newly discovered highly antifungal drug resistant Aspergillus species, Aspergillus tanneri NIH 1004.</title>
        <authorList>
            <person name="Mounaud S."/>
            <person name="Singh I."/>
            <person name="Joardar V."/>
            <person name="Pakala S."/>
            <person name="Pakala S."/>
            <person name="Venepally P."/>
            <person name="Chung J.K."/>
            <person name="Losada L."/>
            <person name="Nierman W.C."/>
        </authorList>
    </citation>
    <scope>NUCLEOTIDE SEQUENCE [LARGE SCALE GENOMIC DNA]</scope>
    <source>
        <strain evidence="3 4">NIH1004</strain>
    </source>
</reference>
<feature type="region of interest" description="Disordered" evidence="1">
    <location>
        <begin position="314"/>
        <end position="420"/>
    </location>
</feature>
<dbReference type="OrthoDB" id="3946741at2759"/>
<feature type="region of interest" description="Disordered" evidence="1">
    <location>
        <begin position="151"/>
        <end position="213"/>
    </location>
</feature>
<protein>
    <recommendedName>
        <fullName evidence="5">Extracellular membrane protein CFEM domain-containing protein</fullName>
    </recommendedName>
</protein>
<evidence type="ECO:0000256" key="2">
    <source>
        <dbReference type="SAM" id="Phobius"/>
    </source>
</evidence>
<accession>A0A5M9MPB6</accession>
<proteinExistence type="predicted"/>
<evidence type="ECO:0008006" key="5">
    <source>
        <dbReference type="Google" id="ProtNLM"/>
    </source>
</evidence>
<dbReference type="RefSeq" id="XP_033425720.1">
    <property type="nucleotide sequence ID" value="XM_033572405.1"/>
</dbReference>
<feature type="transmembrane region" description="Helical" evidence="2">
    <location>
        <begin position="20"/>
        <end position="39"/>
    </location>
</feature>
<evidence type="ECO:0000256" key="1">
    <source>
        <dbReference type="SAM" id="MobiDB-lite"/>
    </source>
</evidence>
<organism evidence="3 4">
    <name type="scientific">Aspergillus tanneri</name>
    <dbReference type="NCBI Taxonomy" id="1220188"/>
    <lineage>
        <taxon>Eukaryota</taxon>
        <taxon>Fungi</taxon>
        <taxon>Dikarya</taxon>
        <taxon>Ascomycota</taxon>
        <taxon>Pezizomycotina</taxon>
        <taxon>Eurotiomycetes</taxon>
        <taxon>Eurotiomycetidae</taxon>
        <taxon>Eurotiales</taxon>
        <taxon>Aspergillaceae</taxon>
        <taxon>Aspergillus</taxon>
        <taxon>Aspergillus subgen. Circumdati</taxon>
    </lineage>
</organism>
<feature type="compositionally biased region" description="Low complexity" evidence="1">
    <location>
        <begin position="153"/>
        <end position="193"/>
    </location>
</feature>
<dbReference type="Proteomes" id="UP000324241">
    <property type="component" value="Unassembled WGS sequence"/>
</dbReference>
<evidence type="ECO:0000313" key="4">
    <source>
        <dbReference type="Proteomes" id="UP000324241"/>
    </source>
</evidence>
<keyword evidence="2" id="KW-0812">Transmembrane</keyword>
<gene>
    <name evidence="3" type="ORF">ATNIH1004_007787</name>
</gene>
<feature type="compositionally biased region" description="Polar residues" evidence="1">
    <location>
        <begin position="197"/>
        <end position="211"/>
    </location>
</feature>
<feature type="region of interest" description="Disordered" evidence="1">
    <location>
        <begin position="270"/>
        <end position="290"/>
    </location>
</feature>
<evidence type="ECO:0000313" key="3">
    <source>
        <dbReference type="EMBL" id="KAA8646359.1"/>
    </source>
</evidence>
<dbReference type="EMBL" id="QUQM01000007">
    <property type="protein sequence ID" value="KAA8646359.1"/>
    <property type="molecule type" value="Genomic_DNA"/>
</dbReference>
<dbReference type="GeneID" id="54330489"/>
<keyword evidence="2" id="KW-0472">Membrane</keyword>
<comment type="caution">
    <text evidence="3">The sequence shown here is derived from an EMBL/GenBank/DDBJ whole genome shotgun (WGS) entry which is preliminary data.</text>
</comment>
<keyword evidence="2" id="KW-1133">Transmembrane helix</keyword>
<feature type="transmembrane region" description="Helical" evidence="2">
    <location>
        <begin position="218"/>
        <end position="243"/>
    </location>
</feature>
<dbReference type="AlphaFoldDB" id="A0A5M9MPB6"/>
<sequence>MAQVVTMTDQIILLDRRNMLLFYPQVLFIAVSLVLTNSANGLQHTAAVASPTDSVPKCAANCVANFIQTEYPDNACSRGFDTSCLCRIYAKSGYTLGEAALRCSLSFCSLGAVLSSTAYSICDSVAGALPRTHPTITATVVAMMPTQTTAENTVTPSSISSSSSSPLHSQTTHTSRTSTLFTTESPISISSTEQHSSRITSDQPPSPSATSKESKLNAGAVIGVSVASGVSGFFIVGVIIFFCCRKIRRRNQLAKGRNFFEIGGSMSEPSDFALPSRRPTPGPNSLSGVVNQNLGTSRLRSPFEYRPQNPAVVVTRPGSDYNNGPARGVSPRKIGFAFSSNSDLEASPSQSSPRTLSDLLPEKPTYDLYPQPLRWSQHKPSRPTSGETVFEEDVTRPRGGPGALTLYMNPSSSPARHGSTRQYNRIPMTGLPDNPRAMFHGFQGKHNRTLVPRSPDPRKKLVYANAGARIQPPHHNDICGHQLYQRQQGLSMYHDNSVDNYWRNLDHGYMRGVGMRQPHSMARRSFNGPEANSSALDILGGEFETINIHENSGGPPNVPSLREFQTPYSRKGSANTVECTPATGVL</sequence>